<name>A0A372MD29_9SPIR</name>
<dbReference type="SUPFAM" id="SSF46894">
    <property type="entry name" value="C-terminal effector domain of the bipartite response regulators"/>
    <property type="match status" value="1"/>
</dbReference>
<protein>
    <recommendedName>
        <fullName evidence="4">HTH luxR-type domain-containing protein</fullName>
    </recommendedName>
</protein>
<dbReference type="GO" id="GO:0016887">
    <property type="term" value="F:ATP hydrolysis activity"/>
    <property type="evidence" value="ECO:0007669"/>
    <property type="project" value="InterPro"/>
</dbReference>
<dbReference type="Pfam" id="PF00196">
    <property type="entry name" value="GerE"/>
    <property type="match status" value="1"/>
</dbReference>
<dbReference type="Pfam" id="PF13401">
    <property type="entry name" value="AAA_22"/>
    <property type="match status" value="1"/>
</dbReference>
<dbReference type="InterPro" id="IPR036388">
    <property type="entry name" value="WH-like_DNA-bd_sf"/>
</dbReference>
<dbReference type="PRINTS" id="PR00038">
    <property type="entry name" value="HTHLUXR"/>
</dbReference>
<dbReference type="Proteomes" id="UP000264002">
    <property type="component" value="Unassembled WGS sequence"/>
</dbReference>
<dbReference type="SMART" id="SM00421">
    <property type="entry name" value="HTH_LUXR"/>
    <property type="match status" value="1"/>
</dbReference>
<dbReference type="GO" id="GO:0006355">
    <property type="term" value="P:regulation of DNA-templated transcription"/>
    <property type="evidence" value="ECO:0007669"/>
    <property type="project" value="InterPro"/>
</dbReference>
<dbReference type="AlphaFoldDB" id="A0A372MD29"/>
<dbReference type="InterPro" id="IPR049945">
    <property type="entry name" value="AAA_22"/>
</dbReference>
<reference evidence="5 6" key="2">
    <citation type="submission" date="2018-09" db="EMBL/GenBank/DDBJ databases">
        <title>Genome of Sphaerochaeta halotolerans strain 4-11.</title>
        <authorList>
            <person name="Nazina T.N."/>
            <person name="Sokolova D.S."/>
        </authorList>
    </citation>
    <scope>NUCLEOTIDE SEQUENCE [LARGE SCALE GENOMIC DNA]</scope>
    <source>
        <strain evidence="5 6">4-11</strain>
    </source>
</reference>
<dbReference type="SUPFAM" id="SSF48452">
    <property type="entry name" value="TPR-like"/>
    <property type="match status" value="1"/>
</dbReference>
<evidence type="ECO:0000256" key="2">
    <source>
        <dbReference type="ARBA" id="ARBA00023125"/>
    </source>
</evidence>
<dbReference type="RefSeq" id="WP_117331541.1">
    <property type="nucleotide sequence ID" value="NZ_QUWK01000023.1"/>
</dbReference>
<dbReference type="SUPFAM" id="SSF52540">
    <property type="entry name" value="P-loop containing nucleoside triphosphate hydrolases"/>
    <property type="match status" value="1"/>
</dbReference>
<keyword evidence="6" id="KW-1185">Reference proteome</keyword>
<reference evidence="6" key="1">
    <citation type="submission" date="2018-08" db="EMBL/GenBank/DDBJ databases">
        <authorList>
            <person name="Grouzdev D.S."/>
            <person name="Krutkina M.S."/>
        </authorList>
    </citation>
    <scope>NUCLEOTIDE SEQUENCE [LARGE SCALE GENOMIC DNA]</scope>
    <source>
        <strain evidence="6">4-11</strain>
    </source>
</reference>
<gene>
    <name evidence="5" type="ORF">DYP60_13480</name>
</gene>
<dbReference type="PANTHER" id="PTHR44688:SF16">
    <property type="entry name" value="DNA-BINDING TRANSCRIPTIONAL ACTIVATOR DEVR_DOSR"/>
    <property type="match status" value="1"/>
</dbReference>
<evidence type="ECO:0000256" key="1">
    <source>
        <dbReference type="ARBA" id="ARBA00023015"/>
    </source>
</evidence>
<evidence type="ECO:0000256" key="3">
    <source>
        <dbReference type="ARBA" id="ARBA00023163"/>
    </source>
</evidence>
<dbReference type="Gene3D" id="1.25.40.10">
    <property type="entry name" value="Tetratricopeptide repeat domain"/>
    <property type="match status" value="1"/>
</dbReference>
<keyword evidence="3" id="KW-0804">Transcription</keyword>
<dbReference type="InterPro" id="IPR000792">
    <property type="entry name" value="Tscrpt_reg_LuxR_C"/>
</dbReference>
<evidence type="ECO:0000313" key="6">
    <source>
        <dbReference type="Proteomes" id="UP000264002"/>
    </source>
</evidence>
<dbReference type="PROSITE" id="PS50043">
    <property type="entry name" value="HTH_LUXR_2"/>
    <property type="match status" value="1"/>
</dbReference>
<evidence type="ECO:0000259" key="4">
    <source>
        <dbReference type="PROSITE" id="PS50043"/>
    </source>
</evidence>
<dbReference type="PANTHER" id="PTHR44688">
    <property type="entry name" value="DNA-BINDING TRANSCRIPTIONAL ACTIVATOR DEVR_DOSR"/>
    <property type="match status" value="1"/>
</dbReference>
<dbReference type="Gene3D" id="1.10.10.10">
    <property type="entry name" value="Winged helix-like DNA-binding domain superfamily/Winged helix DNA-binding domain"/>
    <property type="match status" value="1"/>
</dbReference>
<sequence>MKENESTKATLSSVSRSALVERPRLDEKLALSLHYQTALVHAPHGYGKTTAIARYLASREYCHAYMQCTSDDNNPKTFASRLSQMLISLLPNVTESEDPSDVQISRMVELLGEISEPRYLVFDDVEFLNHKHITSWFSFLAAYLPETVHLMLIGTDVGVFPKNSMHRDAVMQINRDDLAFTQEEGRRLAAYFADDIDDEALELMIENTWGSPLLLKACFAKGEIQNSAQVEGRSRDLDPYFLPIWEEVPKKAETALVYTALLGTYFLRKEHEKLKAGVMILIEKSLFVEMTSAGEVLIHPLFRSFVLNRVRAGKNRRIEHAVAQAVADLLDASLYREAITMTLGIEDYELVASLLDEYCAKLLTDGNLDFITSIIGQLPKVSVERYASLMLLEILSGIRKGWTARHVMDRIAGIQSSRLRKKMQEVDLLSILDGIDLLLQRDFYHAEKLLNKLPDELTYLRPLISVFIASLPLGPEEDLEQVYHHLQETLRTIGIKQYDALSIVLLGQIGSIQLELLLFEQARQSFDEALRLGYEEKAGYATSCSMAWIGKGLLSLYSGMREDAEEYLLRGLASAKGYSFYLSLHAQLALAEFYIVSSRHEEAVRLLRDAGKQAYEYDVTSIDDRFIEVMYAMAQRRVGDIPALEMWVHKHKEKEAQQDTLFDLFVLEERQVLGYYQITGQLEKAVDLYASLQSELKRKHRLLLSIILSIEFGVYDSQQLDLSRSQISEKHISVLQELYGVKQEREDQLLTDREQEVLHLIGNGYMNKEIAGMMNITERTVKWHASKIYEKLQVTSRMEAVSEARRIGIL</sequence>
<dbReference type="CDD" id="cd06170">
    <property type="entry name" value="LuxR_C_like"/>
    <property type="match status" value="1"/>
</dbReference>
<proteinExistence type="predicted"/>
<organism evidence="5 6">
    <name type="scientific">Sphaerochaeta halotolerans</name>
    <dbReference type="NCBI Taxonomy" id="2293840"/>
    <lineage>
        <taxon>Bacteria</taxon>
        <taxon>Pseudomonadati</taxon>
        <taxon>Spirochaetota</taxon>
        <taxon>Spirochaetia</taxon>
        <taxon>Spirochaetales</taxon>
        <taxon>Sphaerochaetaceae</taxon>
        <taxon>Sphaerochaeta</taxon>
    </lineage>
</organism>
<dbReference type="GO" id="GO:0003677">
    <property type="term" value="F:DNA binding"/>
    <property type="evidence" value="ECO:0007669"/>
    <property type="project" value="UniProtKB-KW"/>
</dbReference>
<evidence type="ECO:0000313" key="5">
    <source>
        <dbReference type="EMBL" id="RFU93697.1"/>
    </source>
</evidence>
<dbReference type="InterPro" id="IPR027417">
    <property type="entry name" value="P-loop_NTPase"/>
</dbReference>
<feature type="domain" description="HTH luxR-type" evidence="4">
    <location>
        <begin position="743"/>
        <end position="808"/>
    </location>
</feature>
<keyword evidence="2" id="KW-0238">DNA-binding</keyword>
<dbReference type="Gene3D" id="3.40.50.300">
    <property type="entry name" value="P-loop containing nucleotide triphosphate hydrolases"/>
    <property type="match status" value="1"/>
</dbReference>
<dbReference type="EMBL" id="QUWK01000023">
    <property type="protein sequence ID" value="RFU93697.1"/>
    <property type="molecule type" value="Genomic_DNA"/>
</dbReference>
<accession>A0A372MD29</accession>
<dbReference type="InterPro" id="IPR011990">
    <property type="entry name" value="TPR-like_helical_dom_sf"/>
</dbReference>
<dbReference type="InterPro" id="IPR016032">
    <property type="entry name" value="Sig_transdc_resp-reg_C-effctor"/>
</dbReference>
<keyword evidence="1" id="KW-0805">Transcription regulation</keyword>
<comment type="caution">
    <text evidence="5">The sequence shown here is derived from an EMBL/GenBank/DDBJ whole genome shotgun (WGS) entry which is preliminary data.</text>
</comment>